<dbReference type="EMBL" id="QGLT01000003">
    <property type="protein sequence ID" value="PXZ00308.1"/>
    <property type="molecule type" value="Genomic_DNA"/>
</dbReference>
<dbReference type="SUPFAM" id="SSF89392">
    <property type="entry name" value="Prokaryotic lipoproteins and lipoprotein localization factors"/>
    <property type="match status" value="1"/>
</dbReference>
<dbReference type="PANTHER" id="PTHR35869">
    <property type="entry name" value="OUTER-MEMBRANE LIPOPROTEIN CARRIER PROTEIN"/>
    <property type="match status" value="1"/>
</dbReference>
<evidence type="ECO:0000313" key="3">
    <source>
        <dbReference type="Proteomes" id="UP000247565"/>
    </source>
</evidence>
<organism evidence="2 3">
    <name type="scientific">Commensalibacter melissae</name>
    <dbReference type="NCBI Taxonomy" id="2070537"/>
    <lineage>
        <taxon>Bacteria</taxon>
        <taxon>Pseudomonadati</taxon>
        <taxon>Pseudomonadota</taxon>
        <taxon>Alphaproteobacteria</taxon>
        <taxon>Acetobacterales</taxon>
        <taxon>Acetobacteraceae</taxon>
    </lineage>
</organism>
<dbReference type="InterPro" id="IPR029046">
    <property type="entry name" value="LolA/LolB/LppX"/>
</dbReference>
<dbReference type="RefSeq" id="WP_110439231.1">
    <property type="nucleotide sequence ID" value="NZ_CP046393.1"/>
</dbReference>
<keyword evidence="3" id="KW-1185">Reference proteome</keyword>
<dbReference type="AlphaFoldDB" id="A0A318N622"/>
<protein>
    <submittedName>
        <fullName evidence="2">Outer membrane lipoprotein carrier protein LolA</fullName>
    </submittedName>
</protein>
<dbReference type="Gene3D" id="2.50.20.10">
    <property type="entry name" value="Lipoprotein localisation LolA/LolB/LppX"/>
    <property type="match status" value="1"/>
</dbReference>
<accession>A0A318N622</accession>
<reference evidence="2 3" key="1">
    <citation type="submission" date="2018-05" db="EMBL/GenBank/DDBJ databases">
        <title>Reference genomes for bee gut microbiota database.</title>
        <authorList>
            <person name="Ellegaard K.M."/>
        </authorList>
    </citation>
    <scope>NUCLEOTIDE SEQUENCE [LARGE SCALE GENOMIC DNA]</scope>
    <source>
        <strain evidence="2 3">ESL0284</strain>
    </source>
</reference>
<evidence type="ECO:0000313" key="2">
    <source>
        <dbReference type="EMBL" id="PXZ00308.1"/>
    </source>
</evidence>
<sequence>MRLLKVVSICCFIAVLEMVGLRNLALAQDKTGNAMTGVTLTSKQLNNIQQLENWINNLTIMKANFQQIAPNGQRSTGQVWIKRPGRIRFEYDKPSQLLLVANEGKMVFHDGAVGQTTTIPIDQNPLGLLLKPDLHFSGDVTIVKYEKENGLIQVKVVRTASPSEGSLTLIFNQNYMVLRGWEVVDAQGQVTKVDLYDLHPKKSVSDELFNIHFKDDE</sequence>
<dbReference type="Pfam" id="PF03548">
    <property type="entry name" value="LolA"/>
    <property type="match status" value="1"/>
</dbReference>
<gene>
    <name evidence="2" type="ORF">DK869_06680</name>
</gene>
<dbReference type="Proteomes" id="UP000247565">
    <property type="component" value="Unassembled WGS sequence"/>
</dbReference>
<dbReference type="PANTHER" id="PTHR35869:SF1">
    <property type="entry name" value="OUTER-MEMBRANE LIPOPROTEIN CARRIER PROTEIN"/>
    <property type="match status" value="1"/>
</dbReference>
<proteinExistence type="predicted"/>
<comment type="caution">
    <text evidence="2">The sequence shown here is derived from an EMBL/GenBank/DDBJ whole genome shotgun (WGS) entry which is preliminary data.</text>
</comment>
<dbReference type="CDD" id="cd16325">
    <property type="entry name" value="LolA"/>
    <property type="match status" value="1"/>
</dbReference>
<dbReference type="OrthoDB" id="9800501at2"/>
<keyword evidence="1" id="KW-0732">Signal</keyword>
<name>A0A318N622_9PROT</name>
<keyword evidence="2" id="KW-0449">Lipoprotein</keyword>
<evidence type="ECO:0000256" key="1">
    <source>
        <dbReference type="ARBA" id="ARBA00022729"/>
    </source>
</evidence>
<dbReference type="InterPro" id="IPR004564">
    <property type="entry name" value="OM_lipoprot_carrier_LolA-like"/>
</dbReference>